<reference evidence="2" key="2">
    <citation type="submission" date="2022-10" db="EMBL/GenBank/DDBJ databases">
        <authorList>
            <consortium name="ENA_rothamsted_submissions"/>
            <consortium name="culmorum"/>
            <person name="King R."/>
        </authorList>
    </citation>
    <scope>NUCLEOTIDE SEQUENCE</scope>
</reference>
<reference evidence="2" key="1">
    <citation type="submission" date="2022-01" db="EMBL/GenBank/DDBJ databases">
        <authorList>
            <person name="King R."/>
        </authorList>
    </citation>
    <scope>NUCLEOTIDE SEQUENCE</scope>
</reference>
<keyword evidence="1" id="KW-0732">Signal</keyword>
<proteinExistence type="predicted"/>
<evidence type="ECO:0000313" key="3">
    <source>
        <dbReference type="Proteomes" id="UP001153620"/>
    </source>
</evidence>
<organism evidence="2 3">
    <name type="scientific">Chironomus riparius</name>
    <dbReference type="NCBI Taxonomy" id="315576"/>
    <lineage>
        <taxon>Eukaryota</taxon>
        <taxon>Metazoa</taxon>
        <taxon>Ecdysozoa</taxon>
        <taxon>Arthropoda</taxon>
        <taxon>Hexapoda</taxon>
        <taxon>Insecta</taxon>
        <taxon>Pterygota</taxon>
        <taxon>Neoptera</taxon>
        <taxon>Endopterygota</taxon>
        <taxon>Diptera</taxon>
        <taxon>Nematocera</taxon>
        <taxon>Chironomoidea</taxon>
        <taxon>Chironomidae</taxon>
        <taxon>Chironominae</taxon>
        <taxon>Chironomus</taxon>
    </lineage>
</organism>
<feature type="chain" id="PRO_5040161491" evidence="1">
    <location>
        <begin position="30"/>
        <end position="176"/>
    </location>
</feature>
<evidence type="ECO:0000313" key="2">
    <source>
        <dbReference type="EMBL" id="CAG9811657.1"/>
    </source>
</evidence>
<dbReference type="AlphaFoldDB" id="A0A9N9S673"/>
<name>A0A9N9S673_9DIPT</name>
<keyword evidence="3" id="KW-1185">Reference proteome</keyword>
<dbReference type="EMBL" id="OU895880">
    <property type="protein sequence ID" value="CAG9811657.1"/>
    <property type="molecule type" value="Genomic_DNA"/>
</dbReference>
<feature type="signal peptide" evidence="1">
    <location>
        <begin position="1"/>
        <end position="29"/>
    </location>
</feature>
<sequence>MRSIKLSTLGLQMFLIAAIFAVLTQPSLQNSINCDFNKQTEEEILCIINKTAISHPDTKIEHNHVDKLNVLKIFGTSIEYLPLFLNKNELRIIDGYDNNFEHLDETTFDGLKLESLNLQQSGSCSLYKYQLTERQEIMNMDEVKEDIRDDCKGTDFKIYEIHARTMEIVEKFGDKM</sequence>
<dbReference type="Proteomes" id="UP001153620">
    <property type="component" value="Chromosome 4"/>
</dbReference>
<evidence type="ECO:0000256" key="1">
    <source>
        <dbReference type="SAM" id="SignalP"/>
    </source>
</evidence>
<dbReference type="OrthoDB" id="1600340at2759"/>
<gene>
    <name evidence="2" type="ORF">CHIRRI_LOCUS14464</name>
</gene>
<accession>A0A9N9S673</accession>
<protein>
    <submittedName>
        <fullName evidence="2">Uncharacterized protein</fullName>
    </submittedName>
</protein>